<evidence type="ECO:0000313" key="3">
    <source>
        <dbReference type="Proteomes" id="UP000694549"/>
    </source>
</evidence>
<keyword evidence="3" id="KW-1185">Reference proteome</keyword>
<protein>
    <submittedName>
        <fullName evidence="2">Uncharacterized protein</fullName>
    </submittedName>
</protein>
<reference evidence="2" key="2">
    <citation type="submission" date="2025-09" db="UniProtKB">
        <authorList>
            <consortium name="Ensembl"/>
        </authorList>
    </citation>
    <scope>IDENTIFICATION</scope>
</reference>
<accession>A0A8B9U6L5</accession>
<dbReference type="InterPro" id="IPR028194">
    <property type="entry name" value="CC167"/>
</dbReference>
<proteinExistence type="predicted"/>
<reference evidence="2" key="1">
    <citation type="submission" date="2025-08" db="UniProtKB">
        <authorList>
            <consortium name="Ensembl"/>
        </authorList>
    </citation>
    <scope>IDENTIFICATION</scope>
</reference>
<feature type="transmembrane region" description="Helical" evidence="1">
    <location>
        <begin position="72"/>
        <end position="96"/>
    </location>
</feature>
<keyword evidence="1" id="KW-0812">Transmembrane</keyword>
<evidence type="ECO:0000313" key="2">
    <source>
        <dbReference type="Ensembl" id="ENSAZOP00000003238.1"/>
    </source>
</evidence>
<keyword evidence="1" id="KW-1133">Transmembrane helix</keyword>
<dbReference type="Ensembl" id="ENSAZOT00000003441.1">
    <property type="protein sequence ID" value="ENSAZOP00000003238.1"/>
    <property type="gene ID" value="ENSAZOG00000002114.1"/>
</dbReference>
<dbReference type="AlphaFoldDB" id="A0A8B9U6L5"/>
<evidence type="ECO:0000256" key="1">
    <source>
        <dbReference type="SAM" id="Phobius"/>
    </source>
</evidence>
<name>A0A8B9U6L5_9AVES</name>
<organism evidence="2 3">
    <name type="scientific">Anas zonorhyncha</name>
    <name type="common">Eastern spot-billed duck</name>
    <dbReference type="NCBI Taxonomy" id="75864"/>
    <lineage>
        <taxon>Eukaryota</taxon>
        <taxon>Metazoa</taxon>
        <taxon>Chordata</taxon>
        <taxon>Craniata</taxon>
        <taxon>Vertebrata</taxon>
        <taxon>Euteleostomi</taxon>
        <taxon>Archelosauria</taxon>
        <taxon>Archosauria</taxon>
        <taxon>Dinosauria</taxon>
        <taxon>Saurischia</taxon>
        <taxon>Theropoda</taxon>
        <taxon>Coelurosauria</taxon>
        <taxon>Aves</taxon>
        <taxon>Neognathae</taxon>
        <taxon>Galloanserae</taxon>
        <taxon>Anseriformes</taxon>
        <taxon>Anatidae</taxon>
        <taxon>Anatinae</taxon>
        <taxon>Anas</taxon>
    </lineage>
</organism>
<dbReference type="Pfam" id="PF15188">
    <property type="entry name" value="CCDC-167"/>
    <property type="match status" value="1"/>
</dbReference>
<keyword evidence="1" id="KW-0472">Membrane</keyword>
<dbReference type="Proteomes" id="UP000694549">
    <property type="component" value="Unplaced"/>
</dbReference>
<sequence>GATGKETRNDSGWCLVFQIDGLEEKLALCRQSMEEVDLKLRREKLSPEGRYGGMGEHLLPELWLHNSASCHLAAGLSMVILLCMLFLELLFLYWTFISPFIPSSSFHQSIT</sequence>